<reference evidence="5 6" key="1">
    <citation type="submission" date="2019-03" db="EMBL/GenBank/DDBJ databases">
        <title>Genomic Encyclopedia of Archaeal and Bacterial Type Strains, Phase II (KMG-II): from individual species to whole genera.</title>
        <authorList>
            <person name="Goeker M."/>
        </authorList>
    </citation>
    <scope>NUCLEOTIDE SEQUENCE [LARGE SCALE GENOMIC DNA]</scope>
    <source>
        <strain evidence="5 6">DSM 15388</strain>
    </source>
</reference>
<dbReference type="PROSITE" id="PS00198">
    <property type="entry name" value="4FE4S_FER_1"/>
    <property type="match status" value="2"/>
</dbReference>
<gene>
    <name evidence="5" type="ORF">BCF53_11040</name>
</gene>
<dbReference type="GO" id="GO:0051536">
    <property type="term" value="F:iron-sulfur cluster binding"/>
    <property type="evidence" value="ECO:0007669"/>
    <property type="project" value="UniProtKB-KW"/>
</dbReference>
<evidence type="ECO:0000256" key="2">
    <source>
        <dbReference type="ARBA" id="ARBA00023004"/>
    </source>
</evidence>
<evidence type="ECO:0000256" key="3">
    <source>
        <dbReference type="ARBA" id="ARBA00023014"/>
    </source>
</evidence>
<dbReference type="OrthoDB" id="9795302at2"/>
<protein>
    <submittedName>
        <fullName evidence="5">4Fe-4S dicluster protein</fullName>
    </submittedName>
</protein>
<organism evidence="5 6">
    <name type="scientific">Reinekea marinisedimentorum</name>
    <dbReference type="NCBI Taxonomy" id="230495"/>
    <lineage>
        <taxon>Bacteria</taxon>
        <taxon>Pseudomonadati</taxon>
        <taxon>Pseudomonadota</taxon>
        <taxon>Gammaproteobacteria</taxon>
        <taxon>Oceanospirillales</taxon>
        <taxon>Saccharospirillaceae</taxon>
        <taxon>Reinekea</taxon>
    </lineage>
</organism>
<keyword evidence="6" id="KW-1185">Reference proteome</keyword>
<proteinExistence type="predicted"/>
<dbReference type="SUPFAM" id="SSF46548">
    <property type="entry name" value="alpha-helical ferredoxin"/>
    <property type="match status" value="1"/>
</dbReference>
<dbReference type="GO" id="GO:0046872">
    <property type="term" value="F:metal ion binding"/>
    <property type="evidence" value="ECO:0007669"/>
    <property type="project" value="UniProtKB-KW"/>
</dbReference>
<dbReference type="Pfam" id="PF17179">
    <property type="entry name" value="Fer4_22"/>
    <property type="match status" value="1"/>
</dbReference>
<sequence length="365" mass="40754">MSRSGFLQYEKFNQLFSQLQSAGYGCVGPSVIDGAVQFGKISSVAQLPQGIELTVKPGSVRVAKGDHQRYFAWPNGAQGIKPWLYRSRELLWRAEQTEQGFVFNRPEVNAEPIAFIGARACDLAALQLQDLHFMYGDYPDPFYSAHRNALFIVGVNCSHTGNTCFCASTGDGPEIQSGFDLLLDELDDGFIVRFGSEKGLKIFEQLELTPVSAEGHVDAKAQIAEVIAAQERALLHENMHANIFSNLDDREWDSVAEKCLACGNCTMVCPTCFCHREVEVQALDGKSSQHIREWDSCFNQDHSYIHGITIRDETRLRYRQWMSHKLGSWRDQYDRTGCTGCGRCISWCPAAIDFVAEANLIAGDS</sequence>
<dbReference type="PANTHER" id="PTHR40447:SF1">
    <property type="entry name" value="ANAEROBIC SULFITE REDUCTASE SUBUNIT A"/>
    <property type="match status" value="1"/>
</dbReference>
<keyword evidence="3" id="KW-0411">Iron-sulfur</keyword>
<accession>A0A4V2UJH2</accession>
<name>A0A4V2UJH2_9GAMM</name>
<dbReference type="AlphaFoldDB" id="A0A4V2UJH2"/>
<evidence type="ECO:0000313" key="6">
    <source>
        <dbReference type="Proteomes" id="UP000295793"/>
    </source>
</evidence>
<evidence type="ECO:0000259" key="4">
    <source>
        <dbReference type="PROSITE" id="PS51379"/>
    </source>
</evidence>
<evidence type="ECO:0000256" key="1">
    <source>
        <dbReference type="ARBA" id="ARBA00022723"/>
    </source>
</evidence>
<dbReference type="InterPro" id="IPR017900">
    <property type="entry name" value="4Fe4S_Fe_S_CS"/>
</dbReference>
<feature type="domain" description="4Fe-4S ferredoxin-type" evidence="4">
    <location>
        <begin position="329"/>
        <end position="357"/>
    </location>
</feature>
<keyword evidence="1" id="KW-0479">Metal-binding</keyword>
<comment type="caution">
    <text evidence="5">The sequence shown here is derived from an EMBL/GenBank/DDBJ whole genome shotgun (WGS) entry which is preliminary data.</text>
</comment>
<dbReference type="EMBL" id="SLZR01000010">
    <property type="protein sequence ID" value="TCS40122.1"/>
    <property type="molecule type" value="Genomic_DNA"/>
</dbReference>
<dbReference type="PROSITE" id="PS51379">
    <property type="entry name" value="4FE4S_FER_2"/>
    <property type="match status" value="2"/>
</dbReference>
<keyword evidence="2" id="KW-0408">Iron</keyword>
<dbReference type="PROSITE" id="PS51257">
    <property type="entry name" value="PROKAR_LIPOPROTEIN"/>
    <property type="match status" value="1"/>
</dbReference>
<feature type="domain" description="4Fe-4S ferredoxin-type" evidence="4">
    <location>
        <begin position="248"/>
        <end position="280"/>
    </location>
</feature>
<dbReference type="InterPro" id="IPR017896">
    <property type="entry name" value="4Fe4S_Fe-S-bd"/>
</dbReference>
<dbReference type="RefSeq" id="WP_132702020.1">
    <property type="nucleotide sequence ID" value="NZ_SLZR01000010.1"/>
</dbReference>
<dbReference type="Gene3D" id="3.30.70.20">
    <property type="match status" value="1"/>
</dbReference>
<dbReference type="PANTHER" id="PTHR40447">
    <property type="entry name" value="ANAEROBIC SULFITE REDUCTASE SUBUNIT A"/>
    <property type="match status" value="1"/>
</dbReference>
<evidence type="ECO:0000313" key="5">
    <source>
        <dbReference type="EMBL" id="TCS40122.1"/>
    </source>
</evidence>
<dbReference type="Proteomes" id="UP000295793">
    <property type="component" value="Unassembled WGS sequence"/>
</dbReference>